<organism evidence="1 2">
    <name type="scientific">Sphaerodactylus townsendi</name>
    <dbReference type="NCBI Taxonomy" id="933632"/>
    <lineage>
        <taxon>Eukaryota</taxon>
        <taxon>Metazoa</taxon>
        <taxon>Chordata</taxon>
        <taxon>Craniata</taxon>
        <taxon>Vertebrata</taxon>
        <taxon>Euteleostomi</taxon>
        <taxon>Lepidosauria</taxon>
        <taxon>Squamata</taxon>
        <taxon>Bifurcata</taxon>
        <taxon>Gekkota</taxon>
        <taxon>Sphaerodactylidae</taxon>
        <taxon>Sphaerodactylus</taxon>
    </lineage>
</organism>
<protein>
    <submittedName>
        <fullName evidence="1">Type II inositol 3,4-bisphosphate 4-phosphatase</fullName>
    </submittedName>
</protein>
<accession>A0ACB8E883</accession>
<proteinExistence type="predicted"/>
<name>A0ACB8E883_9SAUR</name>
<comment type="caution">
    <text evidence="1">The sequence shown here is derived from an EMBL/GenBank/DDBJ whole genome shotgun (WGS) entry which is preliminary data.</text>
</comment>
<evidence type="ECO:0000313" key="1">
    <source>
        <dbReference type="EMBL" id="KAH7988493.1"/>
    </source>
</evidence>
<gene>
    <name evidence="1" type="primary">INPP4B</name>
    <name evidence="1" type="ORF">K3G42_017456</name>
</gene>
<reference evidence="1" key="1">
    <citation type="submission" date="2021-08" db="EMBL/GenBank/DDBJ databases">
        <title>The first chromosome-level gecko genome reveals the dynamic sex chromosomes of Neotropical dwarf geckos (Sphaerodactylidae: Sphaerodactylus).</title>
        <authorList>
            <person name="Pinto B.J."/>
            <person name="Keating S.E."/>
            <person name="Gamble T."/>
        </authorList>
    </citation>
    <scope>NUCLEOTIDE SEQUENCE</scope>
    <source>
        <strain evidence="1">TG3544</strain>
    </source>
</reference>
<keyword evidence="2" id="KW-1185">Reference proteome</keyword>
<dbReference type="Proteomes" id="UP000827872">
    <property type="component" value="Linkage Group LG10"/>
</dbReference>
<dbReference type="EMBL" id="CM037623">
    <property type="protein sequence ID" value="KAH7988493.1"/>
    <property type="molecule type" value="Genomic_DNA"/>
</dbReference>
<sequence length="320" mass="36642">MLMVVVALLLKRSPFTITKDFAEAWYGDIGSRFPSSDNKWMCVREQMSESTLSFHIPKELINLHIKEDMRRNQDLKELGELSPHWDNMRKSVISHCDQMLTLYQDMLAELGKYTGSSFKSSCSKGEKTLEFVPVNLHLQRMYVHSPQLKDVLYDVITVGAPAAHFQGFKNGGLQKLLNKFESERRNTGYQCIYYSPENIAKAKEVLSNINHLQPLISSHTDLLLNSARQHLPDSLKNSLKTLSETTELFVHAFKDQLIRSALLALYMARPGCVLKNPTVPRISVEDSSDQLNQEHPHEIKRQDSIPHHSEYDEEEWVSGS</sequence>
<evidence type="ECO:0000313" key="2">
    <source>
        <dbReference type="Proteomes" id="UP000827872"/>
    </source>
</evidence>